<protein>
    <recommendedName>
        <fullName evidence="3">YopX protein domain-containing protein</fullName>
    </recommendedName>
</protein>
<dbReference type="AlphaFoldDB" id="A0A511NCW6"/>
<keyword evidence="2" id="KW-1185">Reference proteome</keyword>
<dbReference type="RefSeq" id="WP_019974066.1">
    <property type="nucleotide sequence ID" value="NZ_BJXC01000002.1"/>
</dbReference>
<dbReference type="STRING" id="1218108.GCA_000382425_00555"/>
<organism evidence="1 2">
    <name type="scientific">Empedobacter brevis NBRC 14943 = ATCC 43319</name>
    <dbReference type="NCBI Taxonomy" id="1218108"/>
    <lineage>
        <taxon>Bacteria</taxon>
        <taxon>Pseudomonadati</taxon>
        <taxon>Bacteroidota</taxon>
        <taxon>Flavobacteriia</taxon>
        <taxon>Flavobacteriales</taxon>
        <taxon>Weeksellaceae</taxon>
        <taxon>Empedobacter</taxon>
    </lineage>
</organism>
<proteinExistence type="predicted"/>
<comment type="caution">
    <text evidence="1">The sequence shown here is derived from an EMBL/GenBank/DDBJ whole genome shotgun (WGS) entry which is preliminary data.</text>
</comment>
<accession>A0A511NCW6</accession>
<dbReference type="EMBL" id="BJXC01000002">
    <property type="protein sequence ID" value="GEM50653.1"/>
    <property type="molecule type" value="Genomic_DNA"/>
</dbReference>
<dbReference type="GeneID" id="84648828"/>
<sequence>METIGYYRLRNQNKIEGFAKEMENVTYFKGYNEFSWHTTPLEFDTIDIGIEILDKRNRRLFTNDIVLYKVSTKPFIRTGFVAYEPIRREFGIIDQHSFHFTPFFIDGLSLFEKDKLEVVSHLFTRKEISKDL</sequence>
<evidence type="ECO:0000313" key="2">
    <source>
        <dbReference type="Proteomes" id="UP000321245"/>
    </source>
</evidence>
<gene>
    <name evidence="1" type="ORF">EB1_04430</name>
</gene>
<name>A0A511NCW6_9FLAO</name>
<dbReference type="OrthoDB" id="1467330at2"/>
<reference evidence="1 2" key="1">
    <citation type="submission" date="2019-07" db="EMBL/GenBank/DDBJ databases">
        <title>Whole genome shotgun sequence of Empedobacter brevis NBRC 14943.</title>
        <authorList>
            <person name="Hosoyama A."/>
            <person name="Uohara A."/>
            <person name="Ohji S."/>
            <person name="Ichikawa N."/>
        </authorList>
    </citation>
    <scope>NUCLEOTIDE SEQUENCE [LARGE SCALE GENOMIC DNA]</scope>
    <source>
        <strain evidence="1 2">NBRC 14943</strain>
    </source>
</reference>
<dbReference type="Proteomes" id="UP000321245">
    <property type="component" value="Unassembled WGS sequence"/>
</dbReference>
<evidence type="ECO:0008006" key="3">
    <source>
        <dbReference type="Google" id="ProtNLM"/>
    </source>
</evidence>
<evidence type="ECO:0000313" key="1">
    <source>
        <dbReference type="EMBL" id="GEM50653.1"/>
    </source>
</evidence>